<accession>A0A6G1BQ65</accession>
<proteinExistence type="predicted"/>
<dbReference type="AlphaFoldDB" id="A0A6G1BQ65"/>
<dbReference type="Proteomes" id="UP000479710">
    <property type="component" value="Unassembled WGS sequence"/>
</dbReference>
<evidence type="ECO:0000313" key="2">
    <source>
        <dbReference type="Proteomes" id="UP000479710"/>
    </source>
</evidence>
<dbReference type="OrthoDB" id="695555at2759"/>
<evidence type="ECO:0008006" key="3">
    <source>
        <dbReference type="Google" id="ProtNLM"/>
    </source>
</evidence>
<dbReference type="Gene3D" id="1.10.510.10">
    <property type="entry name" value="Transferase(Phosphotransferase) domain 1"/>
    <property type="match status" value="1"/>
</dbReference>
<comment type="caution">
    <text evidence="1">The sequence shown here is derived from an EMBL/GenBank/DDBJ whole genome shotgun (WGS) entry which is preliminary data.</text>
</comment>
<sequence length="68" mass="7846">MAVLEKLAKVAVQCLSPRGDDRPTMKEVAERLQMLRRLQLQAISDGGNDCDMLDTLEDRRQWSSIWTR</sequence>
<gene>
    <name evidence="1" type="ORF">E2562_037931</name>
</gene>
<organism evidence="1 2">
    <name type="scientific">Oryza meyeriana var. granulata</name>
    <dbReference type="NCBI Taxonomy" id="110450"/>
    <lineage>
        <taxon>Eukaryota</taxon>
        <taxon>Viridiplantae</taxon>
        <taxon>Streptophyta</taxon>
        <taxon>Embryophyta</taxon>
        <taxon>Tracheophyta</taxon>
        <taxon>Spermatophyta</taxon>
        <taxon>Magnoliopsida</taxon>
        <taxon>Liliopsida</taxon>
        <taxon>Poales</taxon>
        <taxon>Poaceae</taxon>
        <taxon>BOP clade</taxon>
        <taxon>Oryzoideae</taxon>
        <taxon>Oryzeae</taxon>
        <taxon>Oryzinae</taxon>
        <taxon>Oryza</taxon>
        <taxon>Oryza meyeriana</taxon>
    </lineage>
</organism>
<keyword evidence="2" id="KW-1185">Reference proteome</keyword>
<name>A0A6G1BQ65_9ORYZ</name>
<reference evidence="1 2" key="1">
    <citation type="submission" date="2019-11" db="EMBL/GenBank/DDBJ databases">
        <title>Whole genome sequence of Oryza granulata.</title>
        <authorList>
            <person name="Li W."/>
        </authorList>
    </citation>
    <scope>NUCLEOTIDE SEQUENCE [LARGE SCALE GENOMIC DNA]</scope>
    <source>
        <strain evidence="2">cv. Menghai</strain>
        <tissue evidence="1">Leaf</tissue>
    </source>
</reference>
<protein>
    <recommendedName>
        <fullName evidence="3">Serine-threonine/tyrosine-protein kinase catalytic domain-containing protein</fullName>
    </recommendedName>
</protein>
<dbReference type="EMBL" id="SPHZ02000012">
    <property type="protein sequence ID" value="KAF0890129.1"/>
    <property type="molecule type" value="Genomic_DNA"/>
</dbReference>
<evidence type="ECO:0000313" key="1">
    <source>
        <dbReference type="EMBL" id="KAF0890129.1"/>
    </source>
</evidence>